<organism evidence="1 2">
    <name type="scientific">Hypsizygus marmoreus</name>
    <name type="common">White beech mushroom</name>
    <name type="synonym">Agaricus marmoreus</name>
    <dbReference type="NCBI Taxonomy" id="39966"/>
    <lineage>
        <taxon>Eukaryota</taxon>
        <taxon>Fungi</taxon>
        <taxon>Dikarya</taxon>
        <taxon>Basidiomycota</taxon>
        <taxon>Agaricomycotina</taxon>
        <taxon>Agaricomycetes</taxon>
        <taxon>Agaricomycetidae</taxon>
        <taxon>Agaricales</taxon>
        <taxon>Tricholomatineae</taxon>
        <taxon>Lyophyllaceae</taxon>
        <taxon>Hypsizygus</taxon>
    </lineage>
</organism>
<evidence type="ECO:0000313" key="2">
    <source>
        <dbReference type="Proteomes" id="UP000076154"/>
    </source>
</evidence>
<dbReference type="InParanoid" id="A0A369K110"/>
<gene>
    <name evidence="1" type="ORF">Hypma_006046</name>
</gene>
<sequence>MSAPATYIFDNTRFMRSDSDVRRSGLWGLLPAGRRLLKDRTAIDFTYIPGHPVSVRLVGMHTVFCFLKTACMIRLIRALCTPQEVSKLRSHPNAVTAHRVSPVFIVFDVFSDETEERAPIVAGHAPVP</sequence>
<reference evidence="1" key="1">
    <citation type="submission" date="2018-04" db="EMBL/GenBank/DDBJ databases">
        <title>Whole genome sequencing of Hypsizygus marmoreus.</title>
        <authorList>
            <person name="Choi I.-G."/>
            <person name="Min B."/>
            <person name="Kim J.-G."/>
            <person name="Kim S."/>
            <person name="Oh Y.-L."/>
            <person name="Kong W.-S."/>
            <person name="Park H."/>
            <person name="Jeong J."/>
            <person name="Song E.-S."/>
        </authorList>
    </citation>
    <scope>NUCLEOTIDE SEQUENCE [LARGE SCALE GENOMIC DNA]</scope>
    <source>
        <strain evidence="1">51987-8</strain>
    </source>
</reference>
<proteinExistence type="predicted"/>
<accession>A0A369K110</accession>
<dbReference type="EMBL" id="LUEZ02000032">
    <property type="protein sequence ID" value="RDB26447.1"/>
    <property type="molecule type" value="Genomic_DNA"/>
</dbReference>
<comment type="caution">
    <text evidence="1">The sequence shown here is derived from an EMBL/GenBank/DDBJ whole genome shotgun (WGS) entry which is preliminary data.</text>
</comment>
<dbReference type="AlphaFoldDB" id="A0A369K110"/>
<keyword evidence="2" id="KW-1185">Reference proteome</keyword>
<name>A0A369K110_HYPMA</name>
<protein>
    <submittedName>
        <fullName evidence="1">Uncharacterized protein</fullName>
    </submittedName>
</protein>
<dbReference type="Proteomes" id="UP000076154">
    <property type="component" value="Unassembled WGS sequence"/>
</dbReference>
<evidence type="ECO:0000313" key="1">
    <source>
        <dbReference type="EMBL" id="RDB26447.1"/>
    </source>
</evidence>